<proteinExistence type="predicted"/>
<sequence length="575" mass="63167">MKAKACTRCRQWKVGCDADVAGPEGCTRCRSVNAKCVFGPNFRRTPKRRMLADLQDEVTRLRALTSVLTVGERERAQGQGQGQVPVGESPTTSLETNVSSWGVENTSSSSSAIVVESIPTAVHQAPPPPATESPPPPPPPPPIPVPNLYYKGSSHVQLTATQANELFRIYFTRCHPYLPFEMCRSVQIVYDRCPLLFWVVCAVASTDKARPQLAEIVRSHVGSVLDPSNGSVEVVQALLILAMWPFPFKSQRFDPSFMYGALACQLALQIGLPRPAVTYPGCAKSDTVNNDDHGVRTTTWIACFVVNQILASRLGVPATIFADYALLSSLDDPLVSPQLSHLCAISHLTVESAHAIGARAVNVSGLADPIPRISLITIFAQQFDELRRTRFPSPSEIEEIFFLSSTLQLWSFALHNDVPISAETFSIVQRARHDAIRLIQVACEKNLGLVPFYTHRSVCFAALLLYHIKLSPYGVLSDALLDDHIARAQQALQSRTGPDLARFLQTLTSPENRAEFIARRDKTASHRWKMGAALTFDSAHAYANLTTQAEALFFPELLDLDGFLFETPTSTTMLG</sequence>
<protein>
    <recommendedName>
        <fullName evidence="8">Zn(2)-C6 fungal-type domain-containing protein</fullName>
    </recommendedName>
</protein>
<dbReference type="Proteomes" id="UP000053029">
    <property type="component" value="Unassembled WGS sequence"/>
</dbReference>
<reference evidence="9 10" key="1">
    <citation type="submission" date="2015-01" db="EMBL/GenBank/DDBJ databases">
        <title>The Genome Sequence of Fonsecaea pedrosoi CBS 271.37.</title>
        <authorList>
            <consortium name="The Broad Institute Genomics Platform"/>
            <person name="Cuomo C."/>
            <person name="de Hoog S."/>
            <person name="Gorbushina A."/>
            <person name="Stielow B."/>
            <person name="Teixiera M."/>
            <person name="Abouelleil A."/>
            <person name="Chapman S.B."/>
            <person name="Priest M."/>
            <person name="Young S.K."/>
            <person name="Wortman J."/>
            <person name="Nusbaum C."/>
            <person name="Birren B."/>
        </authorList>
    </citation>
    <scope>NUCLEOTIDE SEQUENCE [LARGE SCALE GENOMIC DNA]</scope>
    <source>
        <strain evidence="9 10">CBS 271.37</strain>
    </source>
</reference>
<dbReference type="GO" id="GO:0005634">
    <property type="term" value="C:nucleus"/>
    <property type="evidence" value="ECO:0007669"/>
    <property type="project" value="UniProtKB-SubCell"/>
</dbReference>
<keyword evidence="3" id="KW-0805">Transcription regulation</keyword>
<evidence type="ECO:0000256" key="7">
    <source>
        <dbReference type="SAM" id="MobiDB-lite"/>
    </source>
</evidence>
<dbReference type="InterPro" id="IPR036864">
    <property type="entry name" value="Zn2-C6_fun-type_DNA-bd_sf"/>
</dbReference>
<name>A0A0D2HCK2_9EURO</name>
<evidence type="ECO:0000313" key="10">
    <source>
        <dbReference type="Proteomes" id="UP000053029"/>
    </source>
</evidence>
<keyword evidence="5" id="KW-0804">Transcription</keyword>
<dbReference type="VEuPathDB" id="FungiDB:Z517_05291"/>
<dbReference type="InterPro" id="IPR007219">
    <property type="entry name" value="XnlR_reg_dom"/>
</dbReference>
<evidence type="ECO:0000256" key="1">
    <source>
        <dbReference type="ARBA" id="ARBA00004123"/>
    </source>
</evidence>
<evidence type="ECO:0000256" key="2">
    <source>
        <dbReference type="ARBA" id="ARBA00022723"/>
    </source>
</evidence>
<dbReference type="GO" id="GO:0000976">
    <property type="term" value="F:transcription cis-regulatory region binding"/>
    <property type="evidence" value="ECO:0007669"/>
    <property type="project" value="TreeGrafter"/>
</dbReference>
<dbReference type="PROSITE" id="PS50048">
    <property type="entry name" value="ZN2_CY6_FUNGAL_2"/>
    <property type="match status" value="1"/>
</dbReference>
<accession>A0A0D2HCK2</accession>
<evidence type="ECO:0000259" key="8">
    <source>
        <dbReference type="PROSITE" id="PS50048"/>
    </source>
</evidence>
<feature type="region of interest" description="Disordered" evidence="7">
    <location>
        <begin position="122"/>
        <end position="146"/>
    </location>
</feature>
<dbReference type="PROSITE" id="PS00463">
    <property type="entry name" value="ZN2_CY6_FUNGAL_1"/>
    <property type="match status" value="1"/>
</dbReference>
<dbReference type="Pfam" id="PF00172">
    <property type="entry name" value="Zn_clus"/>
    <property type="match status" value="1"/>
</dbReference>
<keyword evidence="2" id="KW-0479">Metal-binding</keyword>
<dbReference type="SMART" id="SM00066">
    <property type="entry name" value="GAL4"/>
    <property type="match status" value="1"/>
</dbReference>
<feature type="domain" description="Zn(2)-C6 fungal-type" evidence="8">
    <location>
        <begin position="5"/>
        <end position="38"/>
    </location>
</feature>
<dbReference type="AlphaFoldDB" id="A0A0D2HCK2"/>
<feature type="compositionally biased region" description="Pro residues" evidence="7">
    <location>
        <begin position="125"/>
        <end position="145"/>
    </location>
</feature>
<dbReference type="GeneID" id="25304781"/>
<dbReference type="Pfam" id="PF04082">
    <property type="entry name" value="Fungal_trans"/>
    <property type="match status" value="1"/>
</dbReference>
<dbReference type="RefSeq" id="XP_013286072.1">
    <property type="nucleotide sequence ID" value="XM_013430618.1"/>
</dbReference>
<keyword evidence="4" id="KW-0238">DNA-binding</keyword>
<dbReference type="GO" id="GO:0008270">
    <property type="term" value="F:zinc ion binding"/>
    <property type="evidence" value="ECO:0007669"/>
    <property type="project" value="InterPro"/>
</dbReference>
<evidence type="ECO:0000256" key="6">
    <source>
        <dbReference type="ARBA" id="ARBA00023242"/>
    </source>
</evidence>
<dbReference type="OrthoDB" id="3163292at2759"/>
<comment type="subcellular location">
    <subcellularLocation>
        <location evidence="1">Nucleus</location>
    </subcellularLocation>
</comment>
<dbReference type="GO" id="GO:0000981">
    <property type="term" value="F:DNA-binding transcription factor activity, RNA polymerase II-specific"/>
    <property type="evidence" value="ECO:0007669"/>
    <property type="project" value="InterPro"/>
</dbReference>
<feature type="region of interest" description="Disordered" evidence="7">
    <location>
        <begin position="73"/>
        <end position="104"/>
    </location>
</feature>
<dbReference type="GO" id="GO:0006351">
    <property type="term" value="P:DNA-templated transcription"/>
    <property type="evidence" value="ECO:0007669"/>
    <property type="project" value="InterPro"/>
</dbReference>
<dbReference type="STRING" id="1442368.A0A0D2HCK2"/>
<dbReference type="HOGENOM" id="CLU_011455_3_2_1"/>
<dbReference type="SUPFAM" id="SSF57701">
    <property type="entry name" value="Zn2/Cys6 DNA-binding domain"/>
    <property type="match status" value="1"/>
</dbReference>
<dbReference type="PANTHER" id="PTHR31845">
    <property type="entry name" value="FINGER DOMAIN PROTEIN, PUTATIVE-RELATED"/>
    <property type="match status" value="1"/>
</dbReference>
<keyword evidence="6" id="KW-0539">Nucleus</keyword>
<dbReference type="PANTHER" id="PTHR31845:SF21">
    <property type="entry name" value="REGULATORY PROTEIN LEU3"/>
    <property type="match status" value="1"/>
</dbReference>
<dbReference type="Gene3D" id="4.10.240.10">
    <property type="entry name" value="Zn(2)-C6 fungal-type DNA-binding domain"/>
    <property type="match status" value="1"/>
</dbReference>
<dbReference type="EMBL" id="KN846971">
    <property type="protein sequence ID" value="KIW82264.1"/>
    <property type="molecule type" value="Genomic_DNA"/>
</dbReference>
<keyword evidence="10" id="KW-1185">Reference proteome</keyword>
<evidence type="ECO:0000256" key="4">
    <source>
        <dbReference type="ARBA" id="ARBA00023125"/>
    </source>
</evidence>
<dbReference type="InterPro" id="IPR001138">
    <property type="entry name" value="Zn2Cys6_DnaBD"/>
</dbReference>
<evidence type="ECO:0000256" key="5">
    <source>
        <dbReference type="ARBA" id="ARBA00023163"/>
    </source>
</evidence>
<organism evidence="9 10">
    <name type="scientific">Fonsecaea pedrosoi CBS 271.37</name>
    <dbReference type="NCBI Taxonomy" id="1442368"/>
    <lineage>
        <taxon>Eukaryota</taxon>
        <taxon>Fungi</taxon>
        <taxon>Dikarya</taxon>
        <taxon>Ascomycota</taxon>
        <taxon>Pezizomycotina</taxon>
        <taxon>Eurotiomycetes</taxon>
        <taxon>Chaetothyriomycetidae</taxon>
        <taxon>Chaetothyriales</taxon>
        <taxon>Herpotrichiellaceae</taxon>
        <taxon>Fonsecaea</taxon>
    </lineage>
</organism>
<gene>
    <name evidence="9" type="ORF">Z517_05291</name>
</gene>
<dbReference type="CDD" id="cd12148">
    <property type="entry name" value="fungal_TF_MHR"/>
    <property type="match status" value="1"/>
</dbReference>
<dbReference type="CDD" id="cd00067">
    <property type="entry name" value="GAL4"/>
    <property type="match status" value="1"/>
</dbReference>
<evidence type="ECO:0000313" key="9">
    <source>
        <dbReference type="EMBL" id="KIW82264.1"/>
    </source>
</evidence>
<feature type="compositionally biased region" description="Polar residues" evidence="7">
    <location>
        <begin position="89"/>
        <end position="104"/>
    </location>
</feature>
<dbReference type="InterPro" id="IPR051089">
    <property type="entry name" value="prtT"/>
</dbReference>
<evidence type="ECO:0000256" key="3">
    <source>
        <dbReference type="ARBA" id="ARBA00023015"/>
    </source>
</evidence>
<dbReference type="SMART" id="SM00906">
    <property type="entry name" value="Fungal_trans"/>
    <property type="match status" value="1"/>
</dbReference>